<comment type="caution">
    <text evidence="1">The sequence shown here is derived from an EMBL/GenBank/DDBJ whole genome shotgun (WGS) entry which is preliminary data.</text>
</comment>
<dbReference type="InterPro" id="IPR010270">
    <property type="entry name" value="Phage_P2_GpM"/>
</dbReference>
<gene>
    <name evidence="1" type="ORF">C206_16455</name>
</gene>
<name>A0AAD2W939_PSEPU</name>
<dbReference type="Proteomes" id="UP000013237">
    <property type="component" value="Unassembled WGS sequence"/>
</dbReference>
<dbReference type="EMBL" id="APBQ01000105">
    <property type="protein sequence ID" value="ENY76598.1"/>
    <property type="molecule type" value="Genomic_DNA"/>
</dbReference>
<evidence type="ECO:0000313" key="2">
    <source>
        <dbReference type="Proteomes" id="UP000013237"/>
    </source>
</evidence>
<protein>
    <submittedName>
        <fullName evidence="1">Terminase, endonuclease subunit</fullName>
    </submittedName>
</protein>
<dbReference type="GO" id="GO:0004519">
    <property type="term" value="F:endonuclease activity"/>
    <property type="evidence" value="ECO:0007669"/>
    <property type="project" value="UniProtKB-KW"/>
</dbReference>
<dbReference type="RefSeq" id="WP_004576325.1">
    <property type="nucleotide sequence ID" value="NZ_APBQ01000105.1"/>
</dbReference>
<dbReference type="GO" id="GO:0003677">
    <property type="term" value="F:DNA binding"/>
    <property type="evidence" value="ECO:0007669"/>
    <property type="project" value="InterPro"/>
</dbReference>
<keyword evidence="1" id="KW-0540">Nuclease</keyword>
<dbReference type="Pfam" id="PF05944">
    <property type="entry name" value="Phage_term_smal"/>
    <property type="match status" value="1"/>
</dbReference>
<keyword evidence="1" id="KW-0255">Endonuclease</keyword>
<reference evidence="1 2" key="1">
    <citation type="submission" date="2013-02" db="EMBL/GenBank/DDBJ databases">
        <title>Insights into the proteome of triclosan-resistant Pseudomonas putida TRO1, isolated from activated sludge.</title>
        <authorList>
            <person name="Lolas I.B."/>
            <person name="Almeida B."/>
            <person name="Starnawski P.M."/>
            <person name="Soenderkaer M."/>
            <person name="Nielsen K.L."/>
            <person name="Nielsen J.L."/>
        </authorList>
    </citation>
    <scope>NUCLEOTIDE SEQUENCE [LARGE SCALE GENOMIC DNA]</scope>
    <source>
        <strain evidence="1 2">TRO1</strain>
    </source>
</reference>
<organism evidence="1 2">
    <name type="scientific">Pseudomonas putida TRO1</name>
    <dbReference type="NCBI Taxonomy" id="1227924"/>
    <lineage>
        <taxon>Bacteria</taxon>
        <taxon>Pseudomonadati</taxon>
        <taxon>Pseudomonadota</taxon>
        <taxon>Gammaproteobacteria</taxon>
        <taxon>Pseudomonadales</taxon>
        <taxon>Pseudomonadaceae</taxon>
        <taxon>Pseudomonas</taxon>
    </lineage>
</organism>
<evidence type="ECO:0000313" key="1">
    <source>
        <dbReference type="EMBL" id="ENY76598.1"/>
    </source>
</evidence>
<sequence>MSLALAHKRRTLAQGSAAATASAAPLAYSPASALTSPANAQKHYKLMEDALLVDLERLSGFNSLEQRQVVKRDELLPKYLEYVGRYRESGLNFPNQVLMYVLVWLFDTTQFEQALELADFAMSQEQELPERFNRDIPTFVADELIEWAEAEYKAGRSPEPYVSNLLPRVDGEWKLFERIPARYHKQLGVLAMDRKDWASAIVHFERAESLYESIGVGTRLAGSRKALAKAIAEGGQSTAKIATRLDEVLQASAEQGPAGESTDTE</sequence>
<dbReference type="AlphaFoldDB" id="A0AAD2W939"/>
<accession>A0AAD2W939</accession>
<keyword evidence="1" id="KW-0378">Hydrolase</keyword>
<proteinExistence type="predicted"/>